<keyword evidence="1" id="KW-0812">Transmembrane</keyword>
<organism evidence="2 3">
    <name type="scientific">Aureimonas fodinaquatilis</name>
    <dbReference type="NCBI Taxonomy" id="2565783"/>
    <lineage>
        <taxon>Bacteria</taxon>
        <taxon>Pseudomonadati</taxon>
        <taxon>Pseudomonadota</taxon>
        <taxon>Alphaproteobacteria</taxon>
        <taxon>Hyphomicrobiales</taxon>
        <taxon>Aurantimonadaceae</taxon>
        <taxon>Aureimonas</taxon>
    </lineage>
</organism>
<keyword evidence="1" id="KW-0472">Membrane</keyword>
<dbReference type="OrthoDB" id="281633at2"/>
<dbReference type="Pfam" id="PF20589">
    <property type="entry name" value="DUF6790"/>
    <property type="match status" value="1"/>
</dbReference>
<feature type="transmembrane region" description="Helical" evidence="1">
    <location>
        <begin position="6"/>
        <end position="27"/>
    </location>
</feature>
<comment type="caution">
    <text evidence="2">The sequence shown here is derived from an EMBL/GenBank/DDBJ whole genome shotgun (WGS) entry which is preliminary data.</text>
</comment>
<protein>
    <recommendedName>
        <fullName evidence="4">DUF4345 domain-containing protein</fullName>
    </recommendedName>
</protein>
<feature type="transmembrane region" description="Helical" evidence="1">
    <location>
        <begin position="39"/>
        <end position="60"/>
    </location>
</feature>
<evidence type="ECO:0008006" key="4">
    <source>
        <dbReference type="Google" id="ProtNLM"/>
    </source>
</evidence>
<gene>
    <name evidence="2" type="ORF">FPY71_08920</name>
</gene>
<dbReference type="AlphaFoldDB" id="A0A5B0DYH7"/>
<evidence type="ECO:0000313" key="2">
    <source>
        <dbReference type="EMBL" id="KAA0970610.1"/>
    </source>
</evidence>
<dbReference type="InterPro" id="IPR046740">
    <property type="entry name" value="DUF6790"/>
</dbReference>
<proteinExistence type="predicted"/>
<feature type="transmembrane region" description="Helical" evidence="1">
    <location>
        <begin position="103"/>
        <end position="122"/>
    </location>
</feature>
<name>A0A5B0DYH7_9HYPH</name>
<evidence type="ECO:0000313" key="3">
    <source>
        <dbReference type="Proteomes" id="UP000324738"/>
    </source>
</evidence>
<feature type="transmembrane region" description="Helical" evidence="1">
    <location>
        <begin position="134"/>
        <end position="156"/>
    </location>
</feature>
<dbReference type="EMBL" id="VTWH01000002">
    <property type="protein sequence ID" value="KAA0970610.1"/>
    <property type="molecule type" value="Genomic_DNA"/>
</dbReference>
<dbReference type="Proteomes" id="UP000324738">
    <property type="component" value="Unassembled WGS sequence"/>
</dbReference>
<evidence type="ECO:0000256" key="1">
    <source>
        <dbReference type="SAM" id="Phobius"/>
    </source>
</evidence>
<accession>A0A5B0DYH7</accession>
<reference evidence="2 3" key="1">
    <citation type="submission" date="2019-08" db="EMBL/GenBank/DDBJ databases">
        <title>Aureimonas fodiniaquatilis sp. nov., isolated from a coal mine wastewater.</title>
        <authorList>
            <person name="Kim W."/>
        </authorList>
    </citation>
    <scope>NUCLEOTIDE SEQUENCE [LARGE SCALE GENOMIC DNA]</scope>
    <source>
        <strain evidence="2 3">CAU 1482</strain>
    </source>
</reference>
<sequence length="165" mass="18314">MIGDSIRLFFENIPLVMLIAALAIAALTRTPAYAPERYLAWLLLLSVGVEASWGGFFHVFFPEIASAQIGWQPSPYEFEIGISDLALGITAIISFWRSLSFKSAVVVMMTLSYAGVLIGHVRQAAAGDFSPDNFGLLQVITLLHVILLPALLWIVWRHRKENLSR</sequence>
<dbReference type="RefSeq" id="WP_149299741.1">
    <property type="nucleotide sequence ID" value="NZ_VTWH01000002.1"/>
</dbReference>
<keyword evidence="3" id="KW-1185">Reference proteome</keyword>
<keyword evidence="1" id="KW-1133">Transmembrane helix</keyword>
<feature type="transmembrane region" description="Helical" evidence="1">
    <location>
        <begin position="80"/>
        <end position="96"/>
    </location>
</feature>